<keyword evidence="9" id="KW-1185">Reference proteome</keyword>
<evidence type="ECO:0000259" key="6">
    <source>
        <dbReference type="Pfam" id="PF04542"/>
    </source>
</evidence>
<dbReference type="InterPro" id="IPR014284">
    <property type="entry name" value="RNA_pol_sigma-70_dom"/>
</dbReference>
<evidence type="ECO:0000256" key="2">
    <source>
        <dbReference type="ARBA" id="ARBA00023015"/>
    </source>
</evidence>
<name>A0AA96RE38_9BACL</name>
<dbReference type="AlphaFoldDB" id="A0AA96RE38"/>
<proteinExistence type="inferred from homology"/>
<evidence type="ECO:0000256" key="4">
    <source>
        <dbReference type="ARBA" id="ARBA00023125"/>
    </source>
</evidence>
<sequence length="193" mass="23022">MMLSDQEFELFRVNIHSLNHEAQRRLFLAYRQWVYRDIYFLLNDHALTEDCIQETFMKAVRSGPKTRSDSRMGAWLKKLARNGAYDFLRKLKKYRQMSGLDDVIDKEEAFYSLPVEKVEDMVERMQRNEILHATIQELKPDYRVVLFLHYIAELSYSEISAELGITEQVLTQRLARARKKLAGHFIRKWGDDR</sequence>
<dbReference type="Pfam" id="PF08281">
    <property type="entry name" value="Sigma70_r4_2"/>
    <property type="match status" value="1"/>
</dbReference>
<feature type="domain" description="RNA polymerase sigma factor 70 region 4 type 2" evidence="7">
    <location>
        <begin position="129"/>
        <end position="181"/>
    </location>
</feature>
<dbReference type="KEGG" id="paun:MJA45_21060"/>
<evidence type="ECO:0000256" key="3">
    <source>
        <dbReference type="ARBA" id="ARBA00023082"/>
    </source>
</evidence>
<dbReference type="CDD" id="cd06171">
    <property type="entry name" value="Sigma70_r4"/>
    <property type="match status" value="1"/>
</dbReference>
<dbReference type="InterPro" id="IPR036388">
    <property type="entry name" value="WH-like_DNA-bd_sf"/>
</dbReference>
<dbReference type="InterPro" id="IPR007627">
    <property type="entry name" value="RNA_pol_sigma70_r2"/>
</dbReference>
<dbReference type="Gene3D" id="1.10.10.10">
    <property type="entry name" value="Winged helix-like DNA-binding domain superfamily/Winged helix DNA-binding domain"/>
    <property type="match status" value="1"/>
</dbReference>
<keyword evidence="3" id="KW-0731">Sigma factor</keyword>
<dbReference type="SUPFAM" id="SSF88946">
    <property type="entry name" value="Sigma2 domain of RNA polymerase sigma factors"/>
    <property type="match status" value="1"/>
</dbReference>
<protein>
    <submittedName>
        <fullName evidence="8">RNA polymerase sigma factor</fullName>
    </submittedName>
</protein>
<evidence type="ECO:0000313" key="8">
    <source>
        <dbReference type="EMBL" id="WNQ10091.1"/>
    </source>
</evidence>
<dbReference type="EMBL" id="CP130318">
    <property type="protein sequence ID" value="WNQ10091.1"/>
    <property type="molecule type" value="Genomic_DNA"/>
</dbReference>
<dbReference type="SUPFAM" id="SSF88659">
    <property type="entry name" value="Sigma3 and sigma4 domains of RNA polymerase sigma factors"/>
    <property type="match status" value="1"/>
</dbReference>
<dbReference type="NCBIfam" id="TIGR02937">
    <property type="entry name" value="sigma70-ECF"/>
    <property type="match status" value="1"/>
</dbReference>
<dbReference type="Proteomes" id="UP001305702">
    <property type="component" value="Chromosome"/>
</dbReference>
<comment type="similarity">
    <text evidence="1">Belongs to the sigma-70 factor family. ECF subfamily.</text>
</comment>
<keyword evidence="5" id="KW-0804">Transcription</keyword>
<evidence type="ECO:0000256" key="5">
    <source>
        <dbReference type="ARBA" id="ARBA00023163"/>
    </source>
</evidence>
<dbReference type="Pfam" id="PF04542">
    <property type="entry name" value="Sigma70_r2"/>
    <property type="match status" value="1"/>
</dbReference>
<keyword evidence="4" id="KW-0238">DNA-binding</keyword>
<keyword evidence="2" id="KW-0805">Transcription regulation</keyword>
<dbReference type="PANTHER" id="PTHR43133">
    <property type="entry name" value="RNA POLYMERASE ECF-TYPE SIGMA FACTO"/>
    <property type="match status" value="1"/>
</dbReference>
<accession>A0AA96RE38</accession>
<dbReference type="Gene3D" id="1.10.1740.10">
    <property type="match status" value="1"/>
</dbReference>
<dbReference type="InterPro" id="IPR039425">
    <property type="entry name" value="RNA_pol_sigma-70-like"/>
</dbReference>
<dbReference type="InterPro" id="IPR013249">
    <property type="entry name" value="RNA_pol_sigma70_r4_t2"/>
</dbReference>
<dbReference type="RefSeq" id="WP_315603865.1">
    <property type="nucleotide sequence ID" value="NZ_CP130318.1"/>
</dbReference>
<dbReference type="GO" id="GO:0006352">
    <property type="term" value="P:DNA-templated transcription initiation"/>
    <property type="evidence" value="ECO:0007669"/>
    <property type="project" value="InterPro"/>
</dbReference>
<dbReference type="GO" id="GO:0016987">
    <property type="term" value="F:sigma factor activity"/>
    <property type="evidence" value="ECO:0007669"/>
    <property type="project" value="UniProtKB-KW"/>
</dbReference>
<evidence type="ECO:0000259" key="7">
    <source>
        <dbReference type="Pfam" id="PF08281"/>
    </source>
</evidence>
<dbReference type="InterPro" id="IPR013325">
    <property type="entry name" value="RNA_pol_sigma_r2"/>
</dbReference>
<gene>
    <name evidence="8" type="ORF">MJA45_21060</name>
</gene>
<dbReference type="PANTHER" id="PTHR43133:SF8">
    <property type="entry name" value="RNA POLYMERASE SIGMA FACTOR HI_1459-RELATED"/>
    <property type="match status" value="1"/>
</dbReference>
<feature type="domain" description="RNA polymerase sigma-70 region 2" evidence="6">
    <location>
        <begin position="26"/>
        <end position="92"/>
    </location>
</feature>
<dbReference type="InterPro" id="IPR013324">
    <property type="entry name" value="RNA_pol_sigma_r3/r4-like"/>
</dbReference>
<evidence type="ECO:0000313" key="9">
    <source>
        <dbReference type="Proteomes" id="UP001305702"/>
    </source>
</evidence>
<organism evidence="8 9">
    <name type="scientific">Paenibacillus aurantius</name>
    <dbReference type="NCBI Taxonomy" id="2918900"/>
    <lineage>
        <taxon>Bacteria</taxon>
        <taxon>Bacillati</taxon>
        <taxon>Bacillota</taxon>
        <taxon>Bacilli</taxon>
        <taxon>Bacillales</taxon>
        <taxon>Paenibacillaceae</taxon>
        <taxon>Paenibacillus</taxon>
    </lineage>
</organism>
<dbReference type="GO" id="GO:0003677">
    <property type="term" value="F:DNA binding"/>
    <property type="evidence" value="ECO:0007669"/>
    <property type="project" value="UniProtKB-KW"/>
</dbReference>
<reference evidence="8 9" key="1">
    <citation type="submission" date="2022-02" db="EMBL/GenBank/DDBJ databases">
        <title>Paenibacillus sp. MBLB1776 Whole Genome Shotgun Sequencing.</title>
        <authorList>
            <person name="Hwang C.Y."/>
            <person name="Cho E.-S."/>
            <person name="Seo M.-J."/>
        </authorList>
    </citation>
    <scope>NUCLEOTIDE SEQUENCE [LARGE SCALE GENOMIC DNA]</scope>
    <source>
        <strain evidence="8 9">MBLB1776</strain>
    </source>
</reference>
<evidence type="ECO:0000256" key="1">
    <source>
        <dbReference type="ARBA" id="ARBA00010641"/>
    </source>
</evidence>